<name>A0A7W7I6U8_9ACTN</name>
<feature type="signal peptide" evidence="1">
    <location>
        <begin position="1"/>
        <end position="27"/>
    </location>
</feature>
<feature type="chain" id="PRO_5030898465" description="FlgD Ig-like domain-containing protein" evidence="1">
    <location>
        <begin position="28"/>
        <end position="993"/>
    </location>
</feature>
<reference evidence="2 3" key="1">
    <citation type="submission" date="2020-08" db="EMBL/GenBank/DDBJ databases">
        <title>Sequencing the genomes of 1000 actinobacteria strains.</title>
        <authorList>
            <person name="Klenk H.-P."/>
        </authorList>
    </citation>
    <scope>NUCLEOTIDE SEQUENCE [LARGE SCALE GENOMIC DNA]</scope>
    <source>
        <strain evidence="2 3">DSM 43149</strain>
    </source>
</reference>
<keyword evidence="3" id="KW-1185">Reference proteome</keyword>
<dbReference type="Gene3D" id="2.60.40.2700">
    <property type="match status" value="2"/>
</dbReference>
<organism evidence="2 3">
    <name type="scientific">Actinoplanes digitatis</name>
    <dbReference type="NCBI Taxonomy" id="1868"/>
    <lineage>
        <taxon>Bacteria</taxon>
        <taxon>Bacillati</taxon>
        <taxon>Actinomycetota</taxon>
        <taxon>Actinomycetes</taxon>
        <taxon>Micromonosporales</taxon>
        <taxon>Micromonosporaceae</taxon>
        <taxon>Actinoplanes</taxon>
    </lineage>
</organism>
<proteinExistence type="predicted"/>
<accession>A0A7W7I6U8</accession>
<sequence>MFLTRSSAVLAAALSVGITLTAAPASASPVATALQRAEVPGELVLPAQQRAVPRATQILTAGVSGFLWAQEGDDRLLWTDYATGTADALDRRLPAKVSYDVDSGYFRNAASFETGWYGRGSDTVALYEGGDSPHVTLLDKTRAVAEVAVPAGHSYQGTFGDTVLTRTGENDQPQGFHLWRGGAETAVTGLPGGATNISVEDGDARSVILRYKLSPDESGWGRWSIVDLTDGVADPLPDRMDSDDEGYEISGFRLGTDSVLRKRDGRGKQDVLDRNNLTGDFRTVETGPFTYDATYGIVGATLLAVERVWPGNNRYRGQPLWAVPTDLDDPDMTEVMNPAANQVVQAPDGSVLVAGAERYVEHGDLDWGIYRISQGPDGKPQRDRVTAVAPVPAQVHGLALGSGILSTADNSTIYEPSTILGTYRSTWLTTPAPGAAPTVDRSSRDGFVSGRDGNCYNDTADGLRCIAMFADGTGYHGRQKATESGLTMLYANGASAWGPSVDTDEGTPQLVDLSGRYAVVNGFSYGNQNIVEFKPGAAGAVLDHRTPVGAAVWGSTLWSAAQSGGVVTGAQLPGKTAVGSFTTRNGCTPSSLQAVGRWVYWVCKDYWGDVHGAGIYDRTANRTVTAPAGDVLLGDGYLVEHVEAGGLRLIDLHGGLPAGGNHADLPTRTLVSAGELGRSGGSRTSWTVDRFGGGVAYADDEQRVHLVPTGIPAAALTVIDSTVQAGGADWSGSWWLSKPAAAWQLNFRDLGGAVIRTVSGSSARGLLKAGWDGKDSTGKAVADAGFTWSLTAQPADGQGAALTVEGAVSAPATLKSTRKPSITGASAVGSTVKADAGAWTPAATSYAYRWAANGVTIKGATSASYAIPPAMLGKRLTVTVTAKRTGHPSGAATSSASAVIAKGKASTATKKPTVTGKAKVGKTVRASVGTWSPKVTSYRFEWRLNGKVIKGRTGATLKLTSSMRKKKITVTVYARRTGYQDGKATSKAVTVRS</sequence>
<comment type="caution">
    <text evidence="2">The sequence shown here is derived from an EMBL/GenBank/DDBJ whole genome shotgun (WGS) entry which is preliminary data.</text>
</comment>
<dbReference type="Gene3D" id="2.60.40.4070">
    <property type="match status" value="1"/>
</dbReference>
<protein>
    <recommendedName>
        <fullName evidence="4">FlgD Ig-like domain-containing protein</fullName>
    </recommendedName>
</protein>
<gene>
    <name evidence="2" type="ORF">BJ971_008046</name>
</gene>
<dbReference type="Proteomes" id="UP000578112">
    <property type="component" value="Unassembled WGS sequence"/>
</dbReference>
<evidence type="ECO:0000313" key="3">
    <source>
        <dbReference type="Proteomes" id="UP000578112"/>
    </source>
</evidence>
<evidence type="ECO:0000256" key="1">
    <source>
        <dbReference type="SAM" id="SignalP"/>
    </source>
</evidence>
<evidence type="ECO:0000313" key="2">
    <source>
        <dbReference type="EMBL" id="MBB4767490.1"/>
    </source>
</evidence>
<dbReference type="AlphaFoldDB" id="A0A7W7I6U8"/>
<dbReference type="RefSeq" id="WP_184998495.1">
    <property type="nucleotide sequence ID" value="NZ_BOMK01000067.1"/>
</dbReference>
<dbReference type="EMBL" id="JACHNH010000001">
    <property type="protein sequence ID" value="MBB4767490.1"/>
    <property type="molecule type" value="Genomic_DNA"/>
</dbReference>
<keyword evidence="1" id="KW-0732">Signal</keyword>
<evidence type="ECO:0008006" key="4">
    <source>
        <dbReference type="Google" id="ProtNLM"/>
    </source>
</evidence>